<evidence type="ECO:0000313" key="6">
    <source>
        <dbReference type="EMBL" id="PVG81565.1"/>
    </source>
</evidence>
<dbReference type="InterPro" id="IPR012309">
    <property type="entry name" value="DNA_ligase_ATP-dep_C"/>
</dbReference>
<dbReference type="InterPro" id="IPR012340">
    <property type="entry name" value="NA-bd_OB-fold"/>
</dbReference>
<protein>
    <recommendedName>
        <fullName evidence="2">DNA ligase (ATP)</fullName>
        <ecNumber evidence="2">6.5.1.1</ecNumber>
    </recommendedName>
</protein>
<feature type="domain" description="ATP-dependent DNA ligase family profile" evidence="5">
    <location>
        <begin position="105"/>
        <end position="250"/>
    </location>
</feature>
<dbReference type="InterPro" id="IPR012310">
    <property type="entry name" value="DNA_ligase_ATP-dep_cent"/>
</dbReference>
<evidence type="ECO:0000256" key="3">
    <source>
        <dbReference type="ARBA" id="ARBA00022598"/>
    </source>
</evidence>
<dbReference type="InterPro" id="IPR014146">
    <property type="entry name" value="LigD_ligase_dom"/>
</dbReference>
<keyword evidence="7" id="KW-1185">Reference proteome</keyword>
<dbReference type="Proteomes" id="UP000246018">
    <property type="component" value="Unassembled WGS sequence"/>
</dbReference>
<dbReference type="PROSITE" id="PS50160">
    <property type="entry name" value="DNA_LIGASE_A3"/>
    <property type="match status" value="1"/>
</dbReference>
<dbReference type="EMBL" id="QDGZ01000007">
    <property type="protein sequence ID" value="PVG81565.1"/>
    <property type="molecule type" value="Genomic_DNA"/>
</dbReference>
<evidence type="ECO:0000259" key="5">
    <source>
        <dbReference type="PROSITE" id="PS50160"/>
    </source>
</evidence>
<dbReference type="EC" id="6.5.1.1" evidence="2"/>
<dbReference type="GO" id="GO:0005524">
    <property type="term" value="F:ATP binding"/>
    <property type="evidence" value="ECO:0007669"/>
    <property type="project" value="InterPro"/>
</dbReference>
<dbReference type="Gene3D" id="3.30.1490.70">
    <property type="match status" value="1"/>
</dbReference>
<dbReference type="NCBIfam" id="TIGR02779">
    <property type="entry name" value="NHEJ_ligase_lig"/>
    <property type="match status" value="1"/>
</dbReference>
<dbReference type="PANTHER" id="PTHR45674:SF4">
    <property type="entry name" value="DNA LIGASE 1"/>
    <property type="match status" value="1"/>
</dbReference>
<dbReference type="CDD" id="cd07971">
    <property type="entry name" value="OBF_DNA_ligase_LigD"/>
    <property type="match status" value="1"/>
</dbReference>
<evidence type="ECO:0000256" key="2">
    <source>
        <dbReference type="ARBA" id="ARBA00012727"/>
    </source>
</evidence>
<sequence>MRPMLATRGHQVPTGSEWLHEVKWDGIRLLIDLRADGSMRLTSRNENDVTIAYPELAGLAQGRDMLLDGEVVAFREGVPTFAAIADRMHVRDVRKLERIARTNPVTLLVFDLLRLDAEDLTGLPLVERRTRLEALGLVDERWQVPAAYDDGQMLLQATDEQGLEGIVSKRRDSRYVFGARTPHWLKFPHRRRTSWVVGGWRLETDSTSRLGALLVGQPTPDGLRFMGRVGSGIAGKGGQSLLELLLPLARETSPFVDEVPRVDALGTRWVEPRLVVDVESLGLSGQGRLRQPSYRGVRTDLTPADLETQS</sequence>
<dbReference type="GO" id="GO:0006310">
    <property type="term" value="P:DNA recombination"/>
    <property type="evidence" value="ECO:0007669"/>
    <property type="project" value="InterPro"/>
</dbReference>
<dbReference type="Pfam" id="PF04679">
    <property type="entry name" value="DNA_ligase_A_C"/>
    <property type="match status" value="1"/>
</dbReference>
<dbReference type="OrthoDB" id="9802472at2"/>
<dbReference type="Gene3D" id="3.30.470.30">
    <property type="entry name" value="DNA ligase/mRNA capping enzyme"/>
    <property type="match status" value="1"/>
</dbReference>
<name>A0A2T8F784_9ACTN</name>
<reference evidence="6 7" key="1">
    <citation type="submission" date="2018-04" db="EMBL/GenBank/DDBJ databases">
        <title>Genome of Nocardioides gansuensis WSJ-1.</title>
        <authorList>
            <person name="Wu S."/>
            <person name="Wang G."/>
        </authorList>
    </citation>
    <scope>NUCLEOTIDE SEQUENCE [LARGE SCALE GENOMIC DNA]</scope>
    <source>
        <strain evidence="6 7">WSJ-1</strain>
    </source>
</reference>
<comment type="caution">
    <text evidence="6">The sequence shown here is derived from an EMBL/GenBank/DDBJ whole genome shotgun (WGS) entry which is preliminary data.</text>
</comment>
<organism evidence="6 7">
    <name type="scientific">Nocardioides gansuensis</name>
    <dbReference type="NCBI Taxonomy" id="2138300"/>
    <lineage>
        <taxon>Bacteria</taxon>
        <taxon>Bacillati</taxon>
        <taxon>Actinomycetota</taxon>
        <taxon>Actinomycetes</taxon>
        <taxon>Propionibacteriales</taxon>
        <taxon>Nocardioidaceae</taxon>
        <taxon>Nocardioides</taxon>
    </lineage>
</organism>
<dbReference type="Pfam" id="PF01068">
    <property type="entry name" value="DNA_ligase_A_M"/>
    <property type="match status" value="1"/>
</dbReference>
<evidence type="ECO:0000256" key="1">
    <source>
        <dbReference type="ARBA" id="ARBA00007572"/>
    </source>
</evidence>
<dbReference type="PANTHER" id="PTHR45674">
    <property type="entry name" value="DNA LIGASE 1/3 FAMILY MEMBER"/>
    <property type="match status" value="1"/>
</dbReference>
<dbReference type="GO" id="GO:0003910">
    <property type="term" value="F:DNA ligase (ATP) activity"/>
    <property type="evidence" value="ECO:0007669"/>
    <property type="project" value="UniProtKB-EC"/>
</dbReference>
<gene>
    <name evidence="6" type="ORF">DDE18_16275</name>
</gene>
<evidence type="ECO:0000313" key="7">
    <source>
        <dbReference type="Proteomes" id="UP000246018"/>
    </source>
</evidence>
<dbReference type="InterPro" id="IPR050191">
    <property type="entry name" value="ATP-dep_DNA_ligase"/>
</dbReference>
<dbReference type="AlphaFoldDB" id="A0A2T8F784"/>
<comment type="catalytic activity">
    <reaction evidence="4">
        <text>ATP + (deoxyribonucleotide)n-3'-hydroxyl + 5'-phospho-(deoxyribonucleotide)m = (deoxyribonucleotide)n+m + AMP + diphosphate.</text>
        <dbReference type="EC" id="6.5.1.1"/>
    </reaction>
</comment>
<comment type="similarity">
    <text evidence="1">Belongs to the ATP-dependent DNA ligase family.</text>
</comment>
<accession>A0A2T8F784</accession>
<keyword evidence="3 6" id="KW-0436">Ligase</keyword>
<evidence type="ECO:0000256" key="4">
    <source>
        <dbReference type="ARBA" id="ARBA00034003"/>
    </source>
</evidence>
<dbReference type="CDD" id="cd07906">
    <property type="entry name" value="Adenylation_DNA_ligase_LigD_LigC"/>
    <property type="match status" value="1"/>
</dbReference>
<dbReference type="GO" id="GO:0006281">
    <property type="term" value="P:DNA repair"/>
    <property type="evidence" value="ECO:0007669"/>
    <property type="project" value="InterPro"/>
</dbReference>
<dbReference type="Gene3D" id="2.40.50.140">
    <property type="entry name" value="Nucleic acid-binding proteins"/>
    <property type="match status" value="1"/>
</dbReference>
<dbReference type="SUPFAM" id="SSF56091">
    <property type="entry name" value="DNA ligase/mRNA capping enzyme, catalytic domain"/>
    <property type="match status" value="1"/>
</dbReference>
<proteinExistence type="inferred from homology"/>
<dbReference type="SUPFAM" id="SSF50249">
    <property type="entry name" value="Nucleic acid-binding proteins"/>
    <property type="match status" value="1"/>
</dbReference>